<evidence type="ECO:0000313" key="2">
    <source>
        <dbReference type="Proteomes" id="UP000294933"/>
    </source>
</evidence>
<evidence type="ECO:0000313" key="1">
    <source>
        <dbReference type="EMBL" id="TDL28177.1"/>
    </source>
</evidence>
<protein>
    <submittedName>
        <fullName evidence="1">Uncharacterized protein</fullName>
    </submittedName>
</protein>
<proteinExistence type="predicted"/>
<reference evidence="1 2" key="1">
    <citation type="submission" date="2018-06" db="EMBL/GenBank/DDBJ databases">
        <title>A transcriptomic atlas of mushroom development highlights an independent origin of complex multicellularity.</title>
        <authorList>
            <consortium name="DOE Joint Genome Institute"/>
            <person name="Krizsan K."/>
            <person name="Almasi E."/>
            <person name="Merenyi Z."/>
            <person name="Sahu N."/>
            <person name="Viragh M."/>
            <person name="Koszo T."/>
            <person name="Mondo S."/>
            <person name="Kiss B."/>
            <person name="Balint B."/>
            <person name="Kues U."/>
            <person name="Barry K."/>
            <person name="Hegedus J.C."/>
            <person name="Henrissat B."/>
            <person name="Johnson J."/>
            <person name="Lipzen A."/>
            <person name="Ohm R."/>
            <person name="Nagy I."/>
            <person name="Pangilinan J."/>
            <person name="Yan J."/>
            <person name="Xiong Y."/>
            <person name="Grigoriev I.V."/>
            <person name="Hibbett D.S."/>
            <person name="Nagy L.G."/>
        </authorList>
    </citation>
    <scope>NUCLEOTIDE SEQUENCE [LARGE SCALE GENOMIC DNA]</scope>
    <source>
        <strain evidence="1 2">SZMC22713</strain>
    </source>
</reference>
<accession>A0A4Y7QKJ8</accession>
<name>A0A4Y7QKJ8_9AGAM</name>
<dbReference type="AlphaFoldDB" id="A0A4Y7QKJ8"/>
<dbReference type="EMBL" id="ML170158">
    <property type="protein sequence ID" value="TDL28177.1"/>
    <property type="molecule type" value="Genomic_DNA"/>
</dbReference>
<keyword evidence="2" id="KW-1185">Reference proteome</keyword>
<dbReference type="Proteomes" id="UP000294933">
    <property type="component" value="Unassembled WGS sequence"/>
</dbReference>
<organism evidence="1 2">
    <name type="scientific">Rickenella mellea</name>
    <dbReference type="NCBI Taxonomy" id="50990"/>
    <lineage>
        <taxon>Eukaryota</taxon>
        <taxon>Fungi</taxon>
        <taxon>Dikarya</taxon>
        <taxon>Basidiomycota</taxon>
        <taxon>Agaricomycotina</taxon>
        <taxon>Agaricomycetes</taxon>
        <taxon>Hymenochaetales</taxon>
        <taxon>Rickenellaceae</taxon>
        <taxon>Rickenella</taxon>
    </lineage>
</organism>
<sequence>MIDLVVIHLFKNASLLWKHSPKLTFRGEFMTTQVSSSRGALSLSGVGFKQSFRYFDNTANHS</sequence>
<dbReference type="VEuPathDB" id="FungiDB:BD410DRAFT_349279"/>
<gene>
    <name evidence="1" type="ORF">BD410DRAFT_349279</name>
</gene>